<dbReference type="GO" id="GO:0008270">
    <property type="term" value="F:zinc ion binding"/>
    <property type="evidence" value="ECO:0007669"/>
    <property type="project" value="UniProtKB-KW"/>
</dbReference>
<dbReference type="PANTHER" id="PTHR24392:SF58">
    <property type="entry name" value="C2H2-TYPE DOMAIN-CONTAINING PROTEIN"/>
    <property type="match status" value="1"/>
</dbReference>
<reference evidence="10" key="1">
    <citation type="submission" date="2014-12" db="EMBL/GenBank/DDBJ databases">
        <title>Insight into the proteome of Arion vulgaris.</title>
        <authorList>
            <person name="Aradska J."/>
            <person name="Bulat T."/>
            <person name="Smidak R."/>
            <person name="Sarate P."/>
            <person name="Gangsoo J."/>
            <person name="Sialana F."/>
            <person name="Bilban M."/>
            <person name="Lubec G."/>
        </authorList>
    </citation>
    <scope>NUCLEOTIDE SEQUENCE</scope>
    <source>
        <tissue evidence="10">Skin</tissue>
    </source>
</reference>
<dbReference type="SUPFAM" id="SSF57667">
    <property type="entry name" value="beta-beta-alpha zinc fingers"/>
    <property type="match status" value="1"/>
</dbReference>
<gene>
    <name evidence="10" type="primary">ORF26155</name>
</gene>
<keyword evidence="5" id="KW-0862">Zinc</keyword>
<keyword evidence="3" id="KW-0677">Repeat</keyword>
<organism evidence="10">
    <name type="scientific">Arion vulgaris</name>
    <dbReference type="NCBI Taxonomy" id="1028688"/>
    <lineage>
        <taxon>Eukaryota</taxon>
        <taxon>Metazoa</taxon>
        <taxon>Spiralia</taxon>
        <taxon>Lophotrochozoa</taxon>
        <taxon>Mollusca</taxon>
        <taxon>Gastropoda</taxon>
        <taxon>Heterobranchia</taxon>
        <taxon>Euthyneura</taxon>
        <taxon>Panpulmonata</taxon>
        <taxon>Eupulmonata</taxon>
        <taxon>Stylommatophora</taxon>
        <taxon>Helicina</taxon>
        <taxon>Arionoidea</taxon>
        <taxon>Arionidae</taxon>
        <taxon>Arion</taxon>
    </lineage>
</organism>
<dbReference type="AlphaFoldDB" id="A0A0B6YHY2"/>
<sequence length="175" mass="20475">QDLSRKSETKTDPKTVASKAMSCPFCPFKTLVTEHMKKHVSDHSKQARYRCQMCDFSSDANADISEHIKVHDISYTMDTKSFIDKKLPVIVKKEFMDRKMNEQDMHITARHGVNLEHSELYQSDQEDSPRSKSGKRIRYRCSTCPYHTTCRSNMVKHMRQHNNNKKYKCTKCSYG</sequence>
<keyword evidence="7" id="KW-0539">Nucleus</keyword>
<protein>
    <recommendedName>
        <fullName evidence="9">C2H2-type domain-containing protein</fullName>
    </recommendedName>
</protein>
<feature type="non-terminal residue" evidence="10">
    <location>
        <position position="175"/>
    </location>
</feature>
<dbReference type="InterPro" id="IPR036236">
    <property type="entry name" value="Znf_C2H2_sf"/>
</dbReference>
<keyword evidence="4 8" id="KW-0863">Zinc-finger</keyword>
<accession>A0A0B6YHY2</accession>
<dbReference type="GO" id="GO:0005634">
    <property type="term" value="C:nucleus"/>
    <property type="evidence" value="ECO:0007669"/>
    <property type="project" value="UniProtKB-SubCell"/>
</dbReference>
<comment type="subcellular location">
    <subcellularLocation>
        <location evidence="1">Nucleus</location>
    </subcellularLocation>
</comment>
<keyword evidence="2" id="KW-0479">Metal-binding</keyword>
<evidence type="ECO:0000256" key="7">
    <source>
        <dbReference type="ARBA" id="ARBA00023242"/>
    </source>
</evidence>
<proteinExistence type="predicted"/>
<evidence type="ECO:0000256" key="4">
    <source>
        <dbReference type="ARBA" id="ARBA00022771"/>
    </source>
</evidence>
<keyword evidence="6" id="KW-0238">DNA-binding</keyword>
<evidence type="ECO:0000256" key="5">
    <source>
        <dbReference type="ARBA" id="ARBA00022833"/>
    </source>
</evidence>
<evidence type="ECO:0000256" key="2">
    <source>
        <dbReference type="ARBA" id="ARBA00022723"/>
    </source>
</evidence>
<dbReference type="GO" id="GO:0003677">
    <property type="term" value="F:DNA binding"/>
    <property type="evidence" value="ECO:0007669"/>
    <property type="project" value="UniProtKB-KW"/>
</dbReference>
<evidence type="ECO:0000256" key="8">
    <source>
        <dbReference type="PROSITE-ProRule" id="PRU00042"/>
    </source>
</evidence>
<dbReference type="SMART" id="SM00355">
    <property type="entry name" value="ZnF_C2H2"/>
    <property type="match status" value="3"/>
</dbReference>
<dbReference type="InterPro" id="IPR013087">
    <property type="entry name" value="Znf_C2H2_type"/>
</dbReference>
<dbReference type="EMBL" id="HACG01008968">
    <property type="protein sequence ID" value="CEK55833.1"/>
    <property type="molecule type" value="Transcribed_RNA"/>
</dbReference>
<dbReference type="PROSITE" id="PS50157">
    <property type="entry name" value="ZINC_FINGER_C2H2_2"/>
    <property type="match status" value="1"/>
</dbReference>
<evidence type="ECO:0000259" key="9">
    <source>
        <dbReference type="PROSITE" id="PS50157"/>
    </source>
</evidence>
<evidence type="ECO:0000256" key="1">
    <source>
        <dbReference type="ARBA" id="ARBA00004123"/>
    </source>
</evidence>
<evidence type="ECO:0000256" key="3">
    <source>
        <dbReference type="ARBA" id="ARBA00022737"/>
    </source>
</evidence>
<dbReference type="PANTHER" id="PTHR24392">
    <property type="entry name" value="ZINC FINGER PROTEIN"/>
    <property type="match status" value="1"/>
</dbReference>
<evidence type="ECO:0000313" key="10">
    <source>
        <dbReference type="EMBL" id="CEK55833.1"/>
    </source>
</evidence>
<feature type="non-terminal residue" evidence="10">
    <location>
        <position position="1"/>
    </location>
</feature>
<dbReference type="Gene3D" id="3.30.160.60">
    <property type="entry name" value="Classic Zinc Finger"/>
    <property type="match status" value="2"/>
</dbReference>
<name>A0A0B6YHY2_9EUPU</name>
<feature type="domain" description="C2H2-type" evidence="9">
    <location>
        <begin position="139"/>
        <end position="166"/>
    </location>
</feature>
<evidence type="ECO:0000256" key="6">
    <source>
        <dbReference type="ARBA" id="ARBA00023125"/>
    </source>
</evidence>